<dbReference type="PRINTS" id="PR00065">
    <property type="entry name" value="TEADOMAIN"/>
</dbReference>
<dbReference type="GO" id="GO:0000981">
    <property type="term" value="F:DNA-binding transcription factor activity, RNA polymerase II-specific"/>
    <property type="evidence" value="ECO:0007669"/>
    <property type="project" value="TreeGrafter"/>
</dbReference>
<dbReference type="GO" id="GO:0048568">
    <property type="term" value="P:embryonic organ development"/>
    <property type="evidence" value="ECO:0007669"/>
    <property type="project" value="TreeGrafter"/>
</dbReference>
<feature type="compositionally biased region" description="Low complexity" evidence="8">
    <location>
        <begin position="330"/>
        <end position="353"/>
    </location>
</feature>
<keyword evidence="11" id="KW-1185">Reference proteome</keyword>
<dbReference type="FunFam" id="2.70.50.80:FF:000005">
    <property type="entry name" value="Transcription enhancer factor-like protein egl-44"/>
    <property type="match status" value="1"/>
</dbReference>
<dbReference type="PhylomeDB" id="A0A0D2WRI6"/>
<feature type="region of interest" description="Disordered" evidence="8">
    <location>
        <begin position="55"/>
        <end position="78"/>
    </location>
</feature>
<feature type="region of interest" description="Disordered" evidence="8">
    <location>
        <begin position="161"/>
        <end position="180"/>
    </location>
</feature>
<sequence>MPSPLIMMCLDAQSASSSLQSSSPYCLKSEEELKAASSTSTFVDLDLPLVSIADTSTNSNDEASLTSQTSNWDSTTQTYTSTPGTLLVDEPAFLFSPDAQDPDQPADVTFTLESSSLDSALNETGETSAVVRTVPLSYPTGLLSSTGSVRLPKPFLDTVTASSSSSSSSSFSSFSSSASSSSFPLLAARCWTDDEYSAVLVDSADAPLASNPPLTDLVARYALSEPDRCHGTTAHDQPTSSLHSALSSFASLGANTINLFHSHMPLQQPQQPSAPYPSTSQPNMSLTMSNMPLSGAHPAPYGAMPVKPELANPAYYMNAFPPGGAPPPVQGGQMQLQQQPFQQLQQQQQPQLLSNPAYPTYLPPANVQYTGVASSVASAASASTAPGQASQQRQRASASASSGGQGSDEGDGSDGEGGEDGEDDGVWTKEVEDAFEEAFALYPPCGRRKIILNNEGKMFGRNELIARYIRMKTGKGRSRKQVSSHIQVIARKRQREIGERLKHCNQDMQRAAMENLATMSSAQLVSATLNPQAQVAAAAAQPYAEPITLPAATSAAALSAQMQRESLGTILQAVDAEAPASTSPQLSHQHPVTFSTSGAAPRDGPPAPRHQPNQVTLCQLASALEYPNLSIPPVFFVNIENEVLNDPQMEIVEAKLIADKFPQLRERFAQNPAGGFYLIKFWTELPGNMPQAFGFYPSSYWMTARFESQEQITLEVTRSVVSFGKTAQTKTVYLLSSGVLNGKHQYYMMQQPLCEYMQTFIEKLRGLPSRELMNNVLENFSASITVANAATKEVLLNLALIFEVISDDTGSQHNVYRLVDSQ</sequence>
<keyword evidence="4" id="KW-0238">DNA-binding</keyword>
<feature type="region of interest" description="Disordered" evidence="8">
    <location>
        <begin position="322"/>
        <end position="359"/>
    </location>
</feature>
<organism evidence="10 11">
    <name type="scientific">Capsaspora owczarzaki (strain ATCC 30864)</name>
    <dbReference type="NCBI Taxonomy" id="595528"/>
    <lineage>
        <taxon>Eukaryota</taxon>
        <taxon>Filasterea</taxon>
        <taxon>Capsaspora</taxon>
    </lineage>
</organism>
<feature type="compositionally biased region" description="Acidic residues" evidence="8">
    <location>
        <begin position="408"/>
        <end position="425"/>
    </location>
</feature>
<dbReference type="InterPro" id="IPR041086">
    <property type="entry name" value="YBD"/>
</dbReference>
<dbReference type="Pfam" id="PF17725">
    <property type="entry name" value="YBD"/>
    <property type="match status" value="1"/>
</dbReference>
<protein>
    <submittedName>
        <fullName evidence="10">Transcriptional enhancer factor isoform 1A</fullName>
    </submittedName>
</protein>
<proteinExistence type="predicted"/>
<keyword evidence="2" id="KW-0217">Developmental protein</keyword>
<dbReference type="Gene3D" id="2.70.50.80">
    <property type="match status" value="1"/>
</dbReference>
<keyword evidence="6" id="KW-0539">Nucleus</keyword>
<keyword evidence="3" id="KW-0805">Transcription regulation</keyword>
<comment type="subcellular location">
    <subcellularLocation>
        <location evidence="1">Nucleus</location>
    </subcellularLocation>
</comment>
<feature type="region of interest" description="Disordered" evidence="8">
    <location>
        <begin position="266"/>
        <end position="291"/>
    </location>
</feature>
<dbReference type="Proteomes" id="UP000008743">
    <property type="component" value="Unassembled WGS sequence"/>
</dbReference>
<dbReference type="InParanoid" id="A0A0D2WRI6"/>
<evidence type="ECO:0000256" key="5">
    <source>
        <dbReference type="ARBA" id="ARBA00023163"/>
    </source>
</evidence>
<dbReference type="InterPro" id="IPR038096">
    <property type="entry name" value="TEA/ATTS_sf"/>
</dbReference>
<dbReference type="SMART" id="SM00426">
    <property type="entry name" value="TEA"/>
    <property type="match status" value="1"/>
</dbReference>
<evidence type="ECO:0000259" key="9">
    <source>
        <dbReference type="PROSITE" id="PS51088"/>
    </source>
</evidence>
<dbReference type="EMBL" id="KE346366">
    <property type="protein sequence ID" value="KJE93863.1"/>
    <property type="molecule type" value="Genomic_DNA"/>
</dbReference>
<evidence type="ECO:0000256" key="4">
    <source>
        <dbReference type="ARBA" id="ARBA00023125"/>
    </source>
</evidence>
<dbReference type="GO" id="GO:0005667">
    <property type="term" value="C:transcription regulator complex"/>
    <property type="evidence" value="ECO:0007669"/>
    <property type="project" value="TreeGrafter"/>
</dbReference>
<evidence type="ECO:0000313" key="10">
    <source>
        <dbReference type="EMBL" id="KJE93863.1"/>
    </source>
</evidence>
<evidence type="ECO:0000256" key="7">
    <source>
        <dbReference type="PROSITE-ProRule" id="PRU00505"/>
    </source>
</evidence>
<dbReference type="GO" id="GO:0000978">
    <property type="term" value="F:RNA polymerase II cis-regulatory region sequence-specific DNA binding"/>
    <property type="evidence" value="ECO:0007669"/>
    <property type="project" value="TreeGrafter"/>
</dbReference>
<dbReference type="GO" id="GO:0005634">
    <property type="term" value="C:nucleus"/>
    <property type="evidence" value="ECO:0007669"/>
    <property type="project" value="UniProtKB-SubCell"/>
</dbReference>
<evidence type="ECO:0000256" key="6">
    <source>
        <dbReference type="ARBA" id="ARBA00023242"/>
    </source>
</evidence>
<evidence type="ECO:0000256" key="2">
    <source>
        <dbReference type="ARBA" id="ARBA00022473"/>
    </source>
</evidence>
<dbReference type="eggNOG" id="KOG3841">
    <property type="taxonomic scope" value="Eukaryota"/>
</dbReference>
<name>A0A0D2WRI6_CAPO3</name>
<feature type="region of interest" description="Disordered" evidence="8">
    <location>
        <begin position="578"/>
        <end position="612"/>
    </location>
</feature>
<evidence type="ECO:0000313" key="11">
    <source>
        <dbReference type="Proteomes" id="UP000008743"/>
    </source>
</evidence>
<dbReference type="AlphaFoldDB" id="A0A0D2WRI6"/>
<feature type="region of interest" description="Disordered" evidence="8">
    <location>
        <begin position="384"/>
        <end position="425"/>
    </location>
</feature>
<feature type="compositionally biased region" description="Polar residues" evidence="8">
    <location>
        <begin position="580"/>
        <end position="597"/>
    </location>
</feature>
<keyword evidence="5" id="KW-0804">Transcription</keyword>
<feature type="domain" description="TEA" evidence="9">
    <location>
        <begin position="420"/>
        <end position="496"/>
    </location>
</feature>
<gene>
    <name evidence="10" type="ORF">CAOG_004587</name>
</gene>
<dbReference type="Gene3D" id="6.10.20.40">
    <property type="entry name" value="TEA/ATTS domain"/>
    <property type="match status" value="1"/>
</dbReference>
<reference evidence="11" key="1">
    <citation type="submission" date="2011-02" db="EMBL/GenBank/DDBJ databases">
        <title>The Genome Sequence of Capsaspora owczarzaki ATCC 30864.</title>
        <authorList>
            <person name="Russ C."/>
            <person name="Cuomo C."/>
            <person name="Burger G."/>
            <person name="Gray M.W."/>
            <person name="Holland P.W.H."/>
            <person name="King N."/>
            <person name="Lang F.B.F."/>
            <person name="Roger A.J."/>
            <person name="Ruiz-Trillo I."/>
            <person name="Young S.K."/>
            <person name="Zeng Q."/>
            <person name="Gargeya S."/>
            <person name="Alvarado L."/>
            <person name="Berlin A."/>
            <person name="Chapman S.B."/>
            <person name="Chen Z."/>
            <person name="Freedman E."/>
            <person name="Gellesch M."/>
            <person name="Goldberg J."/>
            <person name="Griggs A."/>
            <person name="Gujja S."/>
            <person name="Heilman E."/>
            <person name="Heiman D."/>
            <person name="Howarth C."/>
            <person name="Mehta T."/>
            <person name="Neiman D."/>
            <person name="Pearson M."/>
            <person name="Roberts A."/>
            <person name="Saif S."/>
            <person name="Shea T."/>
            <person name="Shenoy N."/>
            <person name="Sisk P."/>
            <person name="Stolte C."/>
            <person name="Sykes S."/>
            <person name="White J."/>
            <person name="Yandava C."/>
            <person name="Haas B."/>
            <person name="Nusbaum C."/>
            <person name="Birren B."/>
        </authorList>
    </citation>
    <scope>NUCLEOTIDE SEQUENCE</scope>
    <source>
        <strain evidence="11">ATCC 30864</strain>
    </source>
</reference>
<dbReference type="PANTHER" id="PTHR11834:SF0">
    <property type="entry name" value="PROTEIN SCALLOPED"/>
    <property type="match status" value="1"/>
</dbReference>
<feature type="compositionally biased region" description="Low complexity" evidence="8">
    <location>
        <begin position="266"/>
        <end position="282"/>
    </location>
</feature>
<feature type="DNA-binding region" description="TEA" evidence="7">
    <location>
        <begin position="420"/>
        <end position="496"/>
    </location>
</feature>
<dbReference type="InterPro" id="IPR050937">
    <property type="entry name" value="TEC1_TEAD_TF"/>
</dbReference>
<dbReference type="Pfam" id="PF01285">
    <property type="entry name" value="TEA"/>
    <property type="match status" value="1"/>
</dbReference>
<dbReference type="OrthoDB" id="10006572at2759"/>
<feature type="compositionally biased region" description="Low complexity" evidence="8">
    <location>
        <begin position="384"/>
        <end position="402"/>
    </location>
</feature>
<dbReference type="PANTHER" id="PTHR11834">
    <property type="entry name" value="TRANSCRIPTIONAL ENHANCER FACTOR TEF RELATED"/>
    <property type="match status" value="1"/>
</dbReference>
<dbReference type="STRING" id="595528.A0A0D2WRI6"/>
<feature type="compositionally biased region" description="Polar residues" evidence="8">
    <location>
        <begin position="55"/>
        <end position="74"/>
    </location>
</feature>
<dbReference type="InterPro" id="IPR000818">
    <property type="entry name" value="TEA/ATTS_dom"/>
</dbReference>
<evidence type="ECO:0000256" key="1">
    <source>
        <dbReference type="ARBA" id="ARBA00004123"/>
    </source>
</evidence>
<evidence type="ECO:0000256" key="3">
    <source>
        <dbReference type="ARBA" id="ARBA00023015"/>
    </source>
</evidence>
<accession>A0A0D2WRI6</accession>
<evidence type="ECO:0000256" key="8">
    <source>
        <dbReference type="SAM" id="MobiDB-lite"/>
    </source>
</evidence>
<dbReference type="PROSITE" id="PS51088">
    <property type="entry name" value="TEA_2"/>
    <property type="match status" value="1"/>
</dbReference>